<dbReference type="FunFam" id="3.80.10.10:FF:000221">
    <property type="entry name" value="Leucine-rich repeat receptor-like protein kinase PXL1"/>
    <property type="match status" value="1"/>
</dbReference>
<comment type="subcellular location">
    <subcellularLocation>
        <location evidence="1">Cell membrane</location>
        <topology evidence="1">Single-pass type I membrane protein</topology>
    </subcellularLocation>
</comment>
<evidence type="ECO:0000256" key="2">
    <source>
        <dbReference type="ARBA" id="ARBA00009592"/>
    </source>
</evidence>
<evidence type="ECO:0000313" key="13">
    <source>
        <dbReference type="RefSeq" id="XP_039135663.1"/>
    </source>
</evidence>
<keyword evidence="8" id="KW-1133">Transmembrane helix</keyword>
<dbReference type="Proteomes" id="UP001515500">
    <property type="component" value="Chromosome 12"/>
</dbReference>
<dbReference type="InterPro" id="IPR013210">
    <property type="entry name" value="LRR_N_plant-typ"/>
</dbReference>
<keyword evidence="3" id="KW-1003">Cell membrane</keyword>
<dbReference type="AlphaFoldDB" id="A0AB40CBG3"/>
<comment type="similarity">
    <text evidence="2">Belongs to the RLP family.</text>
</comment>
<feature type="domain" description="Leucine-rich repeat-containing N-terminal plant-type" evidence="11">
    <location>
        <begin position="63"/>
        <end position="103"/>
    </location>
</feature>
<evidence type="ECO:0000256" key="5">
    <source>
        <dbReference type="ARBA" id="ARBA00022692"/>
    </source>
</evidence>
<keyword evidence="10" id="KW-0325">Glycoprotein</keyword>
<keyword evidence="4" id="KW-0433">Leucine-rich repeat</keyword>
<evidence type="ECO:0000256" key="8">
    <source>
        <dbReference type="ARBA" id="ARBA00022989"/>
    </source>
</evidence>
<dbReference type="FunFam" id="3.80.10.10:FF:000095">
    <property type="entry name" value="LRR receptor-like serine/threonine-protein kinase GSO1"/>
    <property type="match status" value="2"/>
</dbReference>
<evidence type="ECO:0000256" key="3">
    <source>
        <dbReference type="ARBA" id="ARBA00022475"/>
    </source>
</evidence>
<evidence type="ECO:0000256" key="6">
    <source>
        <dbReference type="ARBA" id="ARBA00022729"/>
    </source>
</evidence>
<evidence type="ECO:0000313" key="12">
    <source>
        <dbReference type="Proteomes" id="UP001515500"/>
    </source>
</evidence>
<dbReference type="SMART" id="SM00369">
    <property type="entry name" value="LRR_TYP"/>
    <property type="match status" value="10"/>
</dbReference>
<evidence type="ECO:0000256" key="10">
    <source>
        <dbReference type="ARBA" id="ARBA00023180"/>
    </source>
</evidence>
<reference evidence="13" key="1">
    <citation type="submission" date="2025-08" db="UniProtKB">
        <authorList>
            <consortium name="RefSeq"/>
        </authorList>
    </citation>
    <scope>IDENTIFICATION</scope>
</reference>
<dbReference type="GeneID" id="120273083"/>
<gene>
    <name evidence="13" type="primary">LOC120273083</name>
</gene>
<dbReference type="Pfam" id="PF08263">
    <property type="entry name" value="LRRNT_2"/>
    <property type="match status" value="1"/>
</dbReference>
<dbReference type="Gene3D" id="3.80.10.10">
    <property type="entry name" value="Ribonuclease Inhibitor"/>
    <property type="match status" value="5"/>
</dbReference>
<dbReference type="InterPro" id="IPR003591">
    <property type="entry name" value="Leu-rich_rpt_typical-subtyp"/>
</dbReference>
<keyword evidence="9" id="KW-0472">Membrane</keyword>
<keyword evidence="6" id="KW-0732">Signal</keyword>
<dbReference type="InterPro" id="IPR001611">
    <property type="entry name" value="Leu-rich_rpt"/>
</dbReference>
<dbReference type="GO" id="GO:0005886">
    <property type="term" value="C:plasma membrane"/>
    <property type="evidence" value="ECO:0007669"/>
    <property type="project" value="UniProtKB-SubCell"/>
</dbReference>
<name>A0AB40CBG3_DIOCR</name>
<dbReference type="PANTHER" id="PTHR48063">
    <property type="entry name" value="LRR RECEPTOR-LIKE KINASE"/>
    <property type="match status" value="1"/>
</dbReference>
<protein>
    <submittedName>
        <fullName evidence="13">Receptor-like protein EIX2</fullName>
    </submittedName>
</protein>
<keyword evidence="7" id="KW-0677">Repeat</keyword>
<accession>A0AB40CBG3</accession>
<sequence length="976" mass="108737">MPSANYKASPPFLRFPSTQHQVSILSSLLLLLLCLALMMPFITSTSTSTTTISDSTTKGCIKAERDALLAFKAQIIHDKAHPISSWGDQNDDDCCHWAGVHCNNNTGHVFRLKLQRRRPRQYYYDDGFGLSRMTPKCDEWDLSGNISESLIGLQHLKFLDLSNNCFLNISIPKFLGSLDHLVHLDLSYSGFTGIIPHELGNLTRLRYLNLAFNDYYYERVLLKVDDAEWLSGLSSLRYLSMNGVDFYGVNNVMQSLNKLQHLEHVSLFDCSMNSVPGSLPHLNFTSLTFMDIGRNFMFDNTSIPEWLFRIPNLRELRLYFNGFIGAIPASIGNATSLQFLDLAGNRGISGDMPSGFGDLCNLQWLLLDGTFVGKSLEEDFRDAFSGCIRRNLIGLFFQDSSLQGLLPDWLGEFTNLTYLYLSSNSFNSSIPASIGRLSKLQELYLYDNALNGSIPESFGRLSGLEYLDLRGNDLNGPIPESLPQLSNLVRLDLGYNFNYYNSVITEAHLANLTSLKDLILDHTNLVLNISTDRIPGFQPNLIYLSYCNLGPKFPVWLANQVNLDSLDISNTGIKDSIPDWFWNITYSISYLDLSNNEINGRLPHSFKFKAKLDGVRIFLGSNRFEGSVPYFPPGIVALNLSNNLLSGNIPSDIGNFGEIRPRLTSLFLSSNNLNGSIPDSICNFKYLVLLELSNNHFEGSIPNCWNNLTSLQYLILANNSLAGEVPNSLINSSLSLQVLHLSNNQLHGEFPSFLKKCTSMTTLAFDHNNFFAEIPSWVGETMTSLMILTLKENNFSGNLPLLSNLTSLHFLDLSHNSFVGNIPQSYGNLTGMINISMNGGAMFYTNASEVLVITMIVSTKGEDLQYGVILSSFKFIDLSANKLSGQIPEEIVNLVALQNLDLSCNKLSGEIPSNIGLMQSLESLDLSRNMLIGSIPPSLSTIDFLGSLNLSHNNLSGKIPYTRHLTSFNNPSILCW</sequence>
<evidence type="ECO:0000256" key="4">
    <source>
        <dbReference type="ARBA" id="ARBA00022614"/>
    </source>
</evidence>
<dbReference type="InterPro" id="IPR046956">
    <property type="entry name" value="RLP23-like"/>
</dbReference>
<evidence type="ECO:0000259" key="11">
    <source>
        <dbReference type="Pfam" id="PF08263"/>
    </source>
</evidence>
<keyword evidence="5" id="KW-0812">Transmembrane</keyword>
<evidence type="ECO:0000256" key="9">
    <source>
        <dbReference type="ARBA" id="ARBA00023136"/>
    </source>
</evidence>
<dbReference type="Pfam" id="PF00560">
    <property type="entry name" value="LRR_1"/>
    <property type="match status" value="12"/>
</dbReference>
<keyword evidence="12" id="KW-1185">Reference proteome</keyword>
<dbReference type="PROSITE" id="PS51450">
    <property type="entry name" value="LRR"/>
    <property type="match status" value="2"/>
</dbReference>
<dbReference type="InterPro" id="IPR032675">
    <property type="entry name" value="LRR_dom_sf"/>
</dbReference>
<dbReference type="PANTHER" id="PTHR48063:SF90">
    <property type="entry name" value="OS11G0565920 PROTEIN"/>
    <property type="match status" value="1"/>
</dbReference>
<evidence type="ECO:0000256" key="7">
    <source>
        <dbReference type="ARBA" id="ARBA00022737"/>
    </source>
</evidence>
<organism evidence="12 13">
    <name type="scientific">Dioscorea cayennensis subsp. rotundata</name>
    <name type="common">White Guinea yam</name>
    <name type="synonym">Dioscorea rotundata</name>
    <dbReference type="NCBI Taxonomy" id="55577"/>
    <lineage>
        <taxon>Eukaryota</taxon>
        <taxon>Viridiplantae</taxon>
        <taxon>Streptophyta</taxon>
        <taxon>Embryophyta</taxon>
        <taxon>Tracheophyta</taxon>
        <taxon>Spermatophyta</taxon>
        <taxon>Magnoliopsida</taxon>
        <taxon>Liliopsida</taxon>
        <taxon>Dioscoreales</taxon>
        <taxon>Dioscoreaceae</taxon>
        <taxon>Dioscorea</taxon>
    </lineage>
</organism>
<dbReference type="SUPFAM" id="SSF52058">
    <property type="entry name" value="L domain-like"/>
    <property type="match status" value="3"/>
</dbReference>
<proteinExistence type="inferred from homology"/>
<dbReference type="RefSeq" id="XP_039135663.1">
    <property type="nucleotide sequence ID" value="XM_039279729.1"/>
</dbReference>
<dbReference type="Pfam" id="PF13855">
    <property type="entry name" value="LRR_8"/>
    <property type="match status" value="2"/>
</dbReference>
<evidence type="ECO:0000256" key="1">
    <source>
        <dbReference type="ARBA" id="ARBA00004251"/>
    </source>
</evidence>